<keyword evidence="2" id="KW-1185">Reference proteome</keyword>
<accession>A0A9D4CS34</accession>
<protein>
    <submittedName>
        <fullName evidence="1">Uncharacterized protein</fullName>
    </submittedName>
</protein>
<dbReference type="EMBL" id="JAIWYP010000012">
    <property type="protein sequence ID" value="KAH3730653.1"/>
    <property type="molecule type" value="Genomic_DNA"/>
</dbReference>
<comment type="caution">
    <text evidence="1">The sequence shown here is derived from an EMBL/GenBank/DDBJ whole genome shotgun (WGS) entry which is preliminary data.</text>
</comment>
<gene>
    <name evidence="1" type="ORF">DPMN_056644</name>
</gene>
<proteinExistence type="predicted"/>
<dbReference type="AlphaFoldDB" id="A0A9D4CS34"/>
<name>A0A9D4CS34_DREPO</name>
<evidence type="ECO:0000313" key="2">
    <source>
        <dbReference type="Proteomes" id="UP000828390"/>
    </source>
</evidence>
<reference evidence="1" key="2">
    <citation type="submission" date="2020-11" db="EMBL/GenBank/DDBJ databases">
        <authorList>
            <person name="McCartney M.A."/>
            <person name="Auch B."/>
            <person name="Kono T."/>
            <person name="Mallez S."/>
            <person name="Becker A."/>
            <person name="Gohl D.M."/>
            <person name="Silverstein K.A.T."/>
            <person name="Koren S."/>
            <person name="Bechman K.B."/>
            <person name="Herman A."/>
            <person name="Abrahante J.E."/>
            <person name="Garbe J."/>
        </authorList>
    </citation>
    <scope>NUCLEOTIDE SEQUENCE</scope>
    <source>
        <strain evidence="1">Duluth1</strain>
        <tissue evidence="1">Whole animal</tissue>
    </source>
</reference>
<evidence type="ECO:0000313" key="1">
    <source>
        <dbReference type="EMBL" id="KAH3730653.1"/>
    </source>
</evidence>
<organism evidence="1 2">
    <name type="scientific">Dreissena polymorpha</name>
    <name type="common">Zebra mussel</name>
    <name type="synonym">Mytilus polymorpha</name>
    <dbReference type="NCBI Taxonomy" id="45954"/>
    <lineage>
        <taxon>Eukaryota</taxon>
        <taxon>Metazoa</taxon>
        <taxon>Spiralia</taxon>
        <taxon>Lophotrochozoa</taxon>
        <taxon>Mollusca</taxon>
        <taxon>Bivalvia</taxon>
        <taxon>Autobranchia</taxon>
        <taxon>Heteroconchia</taxon>
        <taxon>Euheterodonta</taxon>
        <taxon>Imparidentia</taxon>
        <taxon>Neoheterodontei</taxon>
        <taxon>Myida</taxon>
        <taxon>Dreissenoidea</taxon>
        <taxon>Dreissenidae</taxon>
        <taxon>Dreissena</taxon>
    </lineage>
</organism>
<sequence>MSSLCMKVKLYRLKSTLQMLWKAMLENMVRYSQSANQEYTGSHKRIIQMSC</sequence>
<dbReference type="Proteomes" id="UP000828390">
    <property type="component" value="Unassembled WGS sequence"/>
</dbReference>
<reference evidence="1" key="1">
    <citation type="journal article" date="2019" name="bioRxiv">
        <title>The Genome of the Zebra Mussel, Dreissena polymorpha: A Resource for Invasive Species Research.</title>
        <authorList>
            <person name="McCartney M.A."/>
            <person name="Auch B."/>
            <person name="Kono T."/>
            <person name="Mallez S."/>
            <person name="Zhang Y."/>
            <person name="Obille A."/>
            <person name="Becker A."/>
            <person name="Abrahante J.E."/>
            <person name="Garbe J."/>
            <person name="Badalamenti J.P."/>
            <person name="Herman A."/>
            <person name="Mangelson H."/>
            <person name="Liachko I."/>
            <person name="Sullivan S."/>
            <person name="Sone E.D."/>
            <person name="Koren S."/>
            <person name="Silverstein K.A.T."/>
            <person name="Beckman K.B."/>
            <person name="Gohl D.M."/>
        </authorList>
    </citation>
    <scope>NUCLEOTIDE SEQUENCE</scope>
    <source>
        <strain evidence="1">Duluth1</strain>
        <tissue evidence="1">Whole animal</tissue>
    </source>
</reference>